<dbReference type="Proteomes" id="UP000001861">
    <property type="component" value="Unassembled WGS sequence"/>
</dbReference>
<dbReference type="InParanoid" id="A8NYK8"/>
<evidence type="ECO:0000313" key="4">
    <source>
        <dbReference type="EMBL" id="EAU84370.1"/>
    </source>
</evidence>
<dbReference type="InterPro" id="IPR006680">
    <property type="entry name" value="Amidohydro-rel"/>
</dbReference>
<dbReference type="PANTHER" id="PTHR43135:SF3">
    <property type="entry name" value="ALPHA-D-RIBOSE 1-METHYLPHOSPHONATE 5-TRIPHOSPHATE DIPHOSPHATASE"/>
    <property type="match status" value="1"/>
</dbReference>
<dbReference type="SUPFAM" id="SSF51556">
    <property type="entry name" value="Metallo-dependent hydrolases"/>
    <property type="match status" value="1"/>
</dbReference>
<protein>
    <recommendedName>
        <fullName evidence="3">Amidohydrolase-related domain-containing protein</fullName>
    </recommendedName>
</protein>
<dbReference type="GeneID" id="6014010"/>
<dbReference type="KEGG" id="cci:CC1G_01366"/>
<comment type="caution">
    <text evidence="4">The sequence shown here is derived from an EMBL/GenBank/DDBJ whole genome shotgun (WGS) entry which is preliminary data.</text>
</comment>
<evidence type="ECO:0000256" key="1">
    <source>
        <dbReference type="SAM" id="MobiDB-lite"/>
    </source>
</evidence>
<dbReference type="AlphaFoldDB" id="A8NYK8"/>
<keyword evidence="2" id="KW-0472">Membrane</keyword>
<keyword evidence="5" id="KW-1185">Reference proteome</keyword>
<evidence type="ECO:0000259" key="3">
    <source>
        <dbReference type="Pfam" id="PF01979"/>
    </source>
</evidence>
<dbReference type="SUPFAM" id="SSF51338">
    <property type="entry name" value="Composite domain of metallo-dependent hydrolases"/>
    <property type="match status" value="2"/>
</dbReference>
<gene>
    <name evidence="4" type="ORF">CC1G_01366</name>
</gene>
<dbReference type="OMA" id="ATIWIGE"/>
<dbReference type="Gene3D" id="3.20.20.140">
    <property type="entry name" value="Metal-dependent hydrolases"/>
    <property type="match status" value="2"/>
</dbReference>
<feature type="compositionally biased region" description="Polar residues" evidence="1">
    <location>
        <begin position="1016"/>
        <end position="1028"/>
    </location>
</feature>
<dbReference type="InterPro" id="IPR032466">
    <property type="entry name" value="Metal_Hydrolase"/>
</dbReference>
<feature type="compositionally biased region" description="Basic and acidic residues" evidence="1">
    <location>
        <begin position="1029"/>
        <end position="1042"/>
    </location>
</feature>
<dbReference type="RefSeq" id="XP_001837454.1">
    <property type="nucleotide sequence ID" value="XM_001837402.1"/>
</dbReference>
<proteinExistence type="predicted"/>
<keyword evidence="2" id="KW-1133">Transmembrane helix</keyword>
<accession>A8NYK8</accession>
<keyword evidence="2" id="KW-0812">Transmembrane</keyword>
<feature type="transmembrane region" description="Helical" evidence="2">
    <location>
        <begin position="27"/>
        <end position="46"/>
    </location>
</feature>
<dbReference type="eggNOG" id="ENOG502SKC7">
    <property type="taxonomic scope" value="Eukaryota"/>
</dbReference>
<reference evidence="4 5" key="1">
    <citation type="journal article" date="2010" name="Proc. Natl. Acad. Sci. U.S.A.">
        <title>Insights into evolution of multicellular fungi from the assembled chromosomes of the mushroom Coprinopsis cinerea (Coprinus cinereus).</title>
        <authorList>
            <person name="Stajich J.E."/>
            <person name="Wilke S.K."/>
            <person name="Ahren D."/>
            <person name="Au C.H."/>
            <person name="Birren B.W."/>
            <person name="Borodovsky M."/>
            <person name="Burns C."/>
            <person name="Canback B."/>
            <person name="Casselton L.A."/>
            <person name="Cheng C.K."/>
            <person name="Deng J."/>
            <person name="Dietrich F.S."/>
            <person name="Fargo D.C."/>
            <person name="Farman M.L."/>
            <person name="Gathman A.C."/>
            <person name="Goldberg J."/>
            <person name="Guigo R."/>
            <person name="Hoegger P.J."/>
            <person name="Hooker J.B."/>
            <person name="Huggins A."/>
            <person name="James T.Y."/>
            <person name="Kamada T."/>
            <person name="Kilaru S."/>
            <person name="Kodira C."/>
            <person name="Kues U."/>
            <person name="Kupfer D."/>
            <person name="Kwan H.S."/>
            <person name="Lomsadze A."/>
            <person name="Li W."/>
            <person name="Lilly W.W."/>
            <person name="Ma L.J."/>
            <person name="Mackey A.J."/>
            <person name="Manning G."/>
            <person name="Martin F."/>
            <person name="Muraguchi H."/>
            <person name="Natvig D.O."/>
            <person name="Palmerini H."/>
            <person name="Ramesh M.A."/>
            <person name="Rehmeyer C.J."/>
            <person name="Roe B.A."/>
            <person name="Shenoy N."/>
            <person name="Stanke M."/>
            <person name="Ter-Hovhannisyan V."/>
            <person name="Tunlid A."/>
            <person name="Velagapudi R."/>
            <person name="Vision T.J."/>
            <person name="Zeng Q."/>
            <person name="Zolan M.E."/>
            <person name="Pukkila P.J."/>
        </authorList>
    </citation>
    <scope>NUCLEOTIDE SEQUENCE [LARGE SCALE GENOMIC DNA]</scope>
    <source>
        <strain evidence="5">Okayama-7 / 130 / ATCC MYA-4618 / FGSC 9003</strain>
    </source>
</reference>
<dbReference type="VEuPathDB" id="FungiDB:CC1G_01366"/>
<sequence length="1048" mass="113355">MSSGKIGPSFSPAPTIGRKLGAARYSFLHVAALAIVLALALAWTGLNPLGSYPTFGAFSGSKPIFRAQREELLARCAAVRVIPGPPPNFWGRDKSDRFEPGTNGTLIRNAKIFTGEKNGTVVIHGDLLLDKGIIRGIGDIPGGVIDSVENLTVVNANGAWVTPGLVDLHSHIGILSSPILSGGIDLDSPHGPIVPWLKSIDGLSTHDEAFQLAIAGGVTTVQVLPGSNNAIGKYMPSLPKTSTDIVKGGQSFFVKLRKTSDRSGSSMIVDPPSSLTSADDLNAPFRWRHMKQSCGENLKRYGNRMDTMWALRSAYSQARKIMVAQDEYCDLVENGLWDSITGPFPENLQWEILVDVLRGKVKISNHCYEAVDLDALVRLTNEFKFPISSIHHAAEAWLVPDVLKRAWGNVPTVALFATNHRYKREAYRGSEHAPRVLADAGIPVVMKSDHPVLNSRYLAYEAQQAHYYGLQPHLALASITSTPATAAGLAHRIGVLKKGVDADVVMWDSHPLQLGATPVKVWIDGILQVPVQSKGGGHDNPIEIGKGKSGEHWKRPPTVPNWDKEREEALKWEGLPPLKARNSDNHIVFTNVKKVWTRKLGGSIEDRLQGFNVAGNGTRGVNVLVENGRITCVGGSSCLTGAQEAELIDLKGGSISPGLMSYGSALGLEEIASEPSTADGRPFDALKHNVPRIFDDVGGLVRAVDALMFQTRNALLAYRSGVTFGTSSLATPIYLGGDSSQFLAGLSAAFRTGGAHSMERGAIVQDVVALHVVLGRAHPLIPGAVSVSSQLATLRRLLRGWESRDKETGYWFRKAAEGVVPLIVDVDSADIMASLLILKMDIENRIGSRMRMVFSGAAEAHLLAKEISFADVGVILNPARPYPMVWDQRRILPGPPLTNDTALITLLENEVVVGLGVRSGWEARHARFDIQWASLESNGRIEERQAYALVTTDLEKLLGIREVGEETADLVVVEGGTIFDLSSKVSFVDIFMYCQNPVTLVTSVVTEQHTLDDTEQGSTAPETPVSRSSKTDAYDAEKEACKPENQAI</sequence>
<name>A8NYK8_COPC7</name>
<evidence type="ECO:0000313" key="5">
    <source>
        <dbReference type="Proteomes" id="UP000001861"/>
    </source>
</evidence>
<feature type="domain" description="Amidohydrolase-related" evidence="3">
    <location>
        <begin position="428"/>
        <end position="524"/>
    </location>
</feature>
<dbReference type="PANTHER" id="PTHR43135">
    <property type="entry name" value="ALPHA-D-RIBOSE 1-METHYLPHOSPHONATE 5-TRIPHOSPHATE DIPHOSPHATASE"/>
    <property type="match status" value="1"/>
</dbReference>
<dbReference type="InterPro" id="IPR051781">
    <property type="entry name" value="Metallo-dep_Hydrolase"/>
</dbReference>
<feature type="region of interest" description="Disordered" evidence="1">
    <location>
        <begin position="1011"/>
        <end position="1048"/>
    </location>
</feature>
<dbReference type="Pfam" id="PF01979">
    <property type="entry name" value="Amidohydro_1"/>
    <property type="match status" value="1"/>
</dbReference>
<dbReference type="InterPro" id="IPR011059">
    <property type="entry name" value="Metal-dep_hydrolase_composite"/>
</dbReference>
<dbReference type="EMBL" id="AACS02000005">
    <property type="protein sequence ID" value="EAU84370.1"/>
    <property type="molecule type" value="Genomic_DNA"/>
</dbReference>
<evidence type="ECO:0000256" key="2">
    <source>
        <dbReference type="SAM" id="Phobius"/>
    </source>
</evidence>
<organism evidence="4 5">
    <name type="scientific">Coprinopsis cinerea (strain Okayama-7 / 130 / ATCC MYA-4618 / FGSC 9003)</name>
    <name type="common">Inky cap fungus</name>
    <name type="synonym">Hormographiella aspergillata</name>
    <dbReference type="NCBI Taxonomy" id="240176"/>
    <lineage>
        <taxon>Eukaryota</taxon>
        <taxon>Fungi</taxon>
        <taxon>Dikarya</taxon>
        <taxon>Basidiomycota</taxon>
        <taxon>Agaricomycotina</taxon>
        <taxon>Agaricomycetes</taxon>
        <taxon>Agaricomycetidae</taxon>
        <taxon>Agaricales</taxon>
        <taxon>Agaricineae</taxon>
        <taxon>Psathyrellaceae</taxon>
        <taxon>Coprinopsis</taxon>
    </lineage>
</organism>
<dbReference type="OrthoDB" id="10258955at2759"/>
<dbReference type="GO" id="GO:0016810">
    <property type="term" value="F:hydrolase activity, acting on carbon-nitrogen (but not peptide) bonds"/>
    <property type="evidence" value="ECO:0007669"/>
    <property type="project" value="InterPro"/>
</dbReference>